<dbReference type="SUPFAM" id="SSF52279">
    <property type="entry name" value="Beta-D-glucan exohydrolase, C-terminal domain"/>
    <property type="match status" value="1"/>
</dbReference>
<dbReference type="InterPro" id="IPR026891">
    <property type="entry name" value="Fn3-like"/>
</dbReference>
<evidence type="ECO:0000313" key="9">
    <source>
        <dbReference type="Proteomes" id="UP000332933"/>
    </source>
</evidence>
<feature type="domain" description="Fibronectin type III-like" evidence="6">
    <location>
        <begin position="161"/>
        <end position="232"/>
    </location>
</feature>
<evidence type="ECO:0000256" key="4">
    <source>
        <dbReference type="ARBA" id="ARBA00022801"/>
    </source>
</evidence>
<accession>A0A485KAA4</accession>
<protein>
    <recommendedName>
        <fullName evidence="3">beta-glucosidase</fullName>
        <ecNumber evidence="3">3.2.1.21</ecNumber>
    </recommendedName>
</protein>
<dbReference type="GO" id="GO:0008422">
    <property type="term" value="F:beta-glucosidase activity"/>
    <property type="evidence" value="ECO:0007669"/>
    <property type="project" value="UniProtKB-EC"/>
</dbReference>
<dbReference type="EMBL" id="CAADRA010000528">
    <property type="protein sequence ID" value="VFT80400.1"/>
    <property type="molecule type" value="Genomic_DNA"/>
</dbReference>
<dbReference type="Pfam" id="PF14310">
    <property type="entry name" value="Fn3-like"/>
    <property type="match status" value="1"/>
</dbReference>
<dbReference type="InterPro" id="IPR050288">
    <property type="entry name" value="Cellulose_deg_GH3"/>
</dbReference>
<dbReference type="EC" id="3.2.1.21" evidence="3"/>
<dbReference type="Proteomes" id="UP000332933">
    <property type="component" value="Unassembled WGS sequence"/>
</dbReference>
<keyword evidence="4" id="KW-0378">Hydrolase</keyword>
<proteinExistence type="inferred from homology"/>
<dbReference type="Pfam" id="PF01915">
    <property type="entry name" value="Glyco_hydro_3_C"/>
    <property type="match status" value="1"/>
</dbReference>
<organism evidence="8 9">
    <name type="scientific">Aphanomyces stellatus</name>
    <dbReference type="NCBI Taxonomy" id="120398"/>
    <lineage>
        <taxon>Eukaryota</taxon>
        <taxon>Sar</taxon>
        <taxon>Stramenopiles</taxon>
        <taxon>Oomycota</taxon>
        <taxon>Saprolegniomycetes</taxon>
        <taxon>Saprolegniales</taxon>
        <taxon>Verrucalvaceae</taxon>
        <taxon>Aphanomyces</taxon>
    </lineage>
</organism>
<dbReference type="InterPro" id="IPR036881">
    <property type="entry name" value="Glyco_hydro_3_C_sf"/>
</dbReference>
<dbReference type="GO" id="GO:0005975">
    <property type="term" value="P:carbohydrate metabolic process"/>
    <property type="evidence" value="ECO:0007669"/>
    <property type="project" value="InterPro"/>
</dbReference>
<evidence type="ECO:0000256" key="2">
    <source>
        <dbReference type="ARBA" id="ARBA00005336"/>
    </source>
</evidence>
<reference evidence="7" key="2">
    <citation type="submission" date="2019-06" db="EMBL/GenBank/DDBJ databases">
        <title>Genomics analysis of Aphanomyces spp. identifies a new class of oomycete effector associated with host adaptation.</title>
        <authorList>
            <person name="Gaulin E."/>
        </authorList>
    </citation>
    <scope>NUCLEOTIDE SEQUENCE</scope>
    <source>
        <strain evidence="7">CBS 578.67</strain>
    </source>
</reference>
<dbReference type="PANTHER" id="PTHR42715">
    <property type="entry name" value="BETA-GLUCOSIDASE"/>
    <property type="match status" value="1"/>
</dbReference>
<keyword evidence="5" id="KW-0326">Glycosidase</keyword>
<keyword evidence="9" id="KW-1185">Reference proteome</keyword>
<dbReference type="PANTHER" id="PTHR42715:SF10">
    <property type="entry name" value="BETA-GLUCOSIDASE"/>
    <property type="match status" value="1"/>
</dbReference>
<evidence type="ECO:0000313" key="7">
    <source>
        <dbReference type="EMBL" id="KAF0715724.1"/>
    </source>
</evidence>
<comment type="catalytic activity">
    <reaction evidence="1">
        <text>Hydrolysis of terminal, non-reducing beta-D-glucosyl residues with release of beta-D-glucose.</text>
        <dbReference type="EC" id="3.2.1.21"/>
    </reaction>
</comment>
<dbReference type="OrthoDB" id="78744at2759"/>
<dbReference type="Gene3D" id="2.60.40.10">
    <property type="entry name" value="Immunoglobulins"/>
    <property type="match status" value="1"/>
</dbReference>
<evidence type="ECO:0000259" key="6">
    <source>
        <dbReference type="SMART" id="SM01217"/>
    </source>
</evidence>
<dbReference type="SMART" id="SM01217">
    <property type="entry name" value="Fn3_like"/>
    <property type="match status" value="1"/>
</dbReference>
<dbReference type="AlphaFoldDB" id="A0A485KAA4"/>
<dbReference type="InterPro" id="IPR013783">
    <property type="entry name" value="Ig-like_fold"/>
</dbReference>
<evidence type="ECO:0000313" key="8">
    <source>
        <dbReference type="EMBL" id="VFT80400.1"/>
    </source>
</evidence>
<name>A0A485KAA4_9STRA</name>
<evidence type="ECO:0000256" key="5">
    <source>
        <dbReference type="ARBA" id="ARBA00023295"/>
    </source>
</evidence>
<gene>
    <name evidence="8" type="primary">Aste57867_3226</name>
    <name evidence="7" type="ORF">As57867_003216</name>
    <name evidence="8" type="ORF">ASTE57867_3226</name>
</gene>
<dbReference type="InterPro" id="IPR002772">
    <property type="entry name" value="Glyco_hydro_3_C"/>
</dbReference>
<comment type="similarity">
    <text evidence="2">Belongs to the glycosyl hydrolase 3 family.</text>
</comment>
<sequence>MGNKDPFELPSGLTDYVKELASTGTKIILILAEGRPRLLNGVADVASAIVYAGLPCEMGGEAISEVLFGKENFSGKMALTYPKTDDDLNMATPYYGRRGDMCVVDGVESSCPVEWQFGEGLSYTTFDYSNMQLSTTSLTPGADQVTVSVTVTNSGAMKGKEAVLLFVSAPGLLPETKLLKKYTKIELDVGQSVDVSFTLTPDDFGAYVNEIGDGLRKEASSGTYFIGLKFDTICGPDSIGGLCQSFEWSN</sequence>
<dbReference type="Gene3D" id="3.40.50.1700">
    <property type="entry name" value="Glycoside hydrolase family 3 C-terminal domain"/>
    <property type="match status" value="1"/>
</dbReference>
<evidence type="ECO:0000256" key="1">
    <source>
        <dbReference type="ARBA" id="ARBA00000448"/>
    </source>
</evidence>
<reference evidence="8 9" key="1">
    <citation type="submission" date="2019-03" db="EMBL/GenBank/DDBJ databases">
        <authorList>
            <person name="Gaulin E."/>
            <person name="Dumas B."/>
        </authorList>
    </citation>
    <scope>NUCLEOTIDE SEQUENCE [LARGE SCALE GENOMIC DNA]</scope>
    <source>
        <strain evidence="8">CBS 568.67</strain>
    </source>
</reference>
<dbReference type="EMBL" id="VJMH01000528">
    <property type="protein sequence ID" value="KAF0715724.1"/>
    <property type="molecule type" value="Genomic_DNA"/>
</dbReference>
<evidence type="ECO:0000256" key="3">
    <source>
        <dbReference type="ARBA" id="ARBA00012744"/>
    </source>
</evidence>